<dbReference type="GO" id="GO:0016301">
    <property type="term" value="F:kinase activity"/>
    <property type="evidence" value="ECO:0007669"/>
    <property type="project" value="UniProtKB-UniRule"/>
</dbReference>
<dbReference type="Gene3D" id="1.10.510.10">
    <property type="entry name" value="Transferase(Phosphotransferase) domain 1"/>
    <property type="match status" value="1"/>
</dbReference>
<dbReference type="EMBL" id="JACCFY010000001">
    <property type="protein sequence ID" value="NYJ77289.1"/>
    <property type="molecule type" value="Genomic_DNA"/>
</dbReference>
<proteinExistence type="inferred from homology"/>
<name>A0A7Z0GKU8_9MICC</name>
<dbReference type="SUPFAM" id="SSF56112">
    <property type="entry name" value="Protein kinase-like (PK-like)"/>
    <property type="match status" value="1"/>
</dbReference>
<keyword evidence="1 3" id="KW-0418">Kinase</keyword>
<dbReference type="Gene3D" id="1.20.1270.240">
    <property type="match status" value="1"/>
</dbReference>
<comment type="caution">
    <text evidence="3">The sequence shown here is derived from an EMBL/GenBank/DDBJ whole genome shotgun (WGS) entry which is preliminary data.</text>
</comment>
<dbReference type="RefSeq" id="WP_179540794.1">
    <property type="nucleotide sequence ID" value="NZ_BAAALL010000004.1"/>
</dbReference>
<dbReference type="PIRSF" id="PIRSF006221">
    <property type="entry name" value="Ketosamine-3-kinase"/>
    <property type="match status" value="1"/>
</dbReference>
<dbReference type="Pfam" id="PF03881">
    <property type="entry name" value="Fructosamin_kin"/>
    <property type="match status" value="1"/>
</dbReference>
<dbReference type="Proteomes" id="UP000535437">
    <property type="component" value="Unassembled WGS sequence"/>
</dbReference>
<dbReference type="AlphaFoldDB" id="A0A7Z0GKU8"/>
<reference evidence="3 4" key="1">
    <citation type="submission" date="2020-07" db="EMBL/GenBank/DDBJ databases">
        <title>Sequencing the genomes of 1000 actinobacteria strains.</title>
        <authorList>
            <person name="Klenk H.-P."/>
        </authorList>
    </citation>
    <scope>NUCLEOTIDE SEQUENCE [LARGE SCALE GENOMIC DNA]</scope>
    <source>
        <strain evidence="3 4">DSM 15475</strain>
    </source>
</reference>
<gene>
    <name evidence="3" type="ORF">HNR09_000700</name>
</gene>
<feature type="compositionally biased region" description="Basic and acidic residues" evidence="2">
    <location>
        <begin position="164"/>
        <end position="173"/>
    </location>
</feature>
<keyword evidence="1" id="KW-0808">Transferase</keyword>
<keyword evidence="4" id="KW-1185">Reference proteome</keyword>
<evidence type="ECO:0000313" key="4">
    <source>
        <dbReference type="Proteomes" id="UP000535437"/>
    </source>
</evidence>
<comment type="similarity">
    <text evidence="1">Belongs to the fructosamine kinase family.</text>
</comment>
<dbReference type="InterPro" id="IPR016477">
    <property type="entry name" value="Fructo-/Ketosamine-3-kinase"/>
</dbReference>
<evidence type="ECO:0000256" key="1">
    <source>
        <dbReference type="PIRNR" id="PIRNR006221"/>
    </source>
</evidence>
<evidence type="ECO:0000313" key="3">
    <source>
        <dbReference type="EMBL" id="NYJ77289.1"/>
    </source>
</evidence>
<dbReference type="InterPro" id="IPR011009">
    <property type="entry name" value="Kinase-like_dom_sf"/>
</dbReference>
<organism evidence="3 4">
    <name type="scientific">Nesterenkonia xinjiangensis</name>
    <dbReference type="NCBI Taxonomy" id="225327"/>
    <lineage>
        <taxon>Bacteria</taxon>
        <taxon>Bacillati</taxon>
        <taxon>Actinomycetota</taxon>
        <taxon>Actinomycetes</taxon>
        <taxon>Micrococcales</taxon>
        <taxon>Micrococcaceae</taxon>
        <taxon>Nesterenkonia</taxon>
    </lineage>
</organism>
<dbReference type="PANTHER" id="PTHR12149:SF8">
    <property type="entry name" value="PROTEIN-RIBULOSAMINE 3-KINASE"/>
    <property type="match status" value="1"/>
</dbReference>
<accession>A0A7Z0GKU8</accession>
<dbReference type="Gene3D" id="3.30.200.20">
    <property type="entry name" value="Phosphorylase Kinase, domain 1"/>
    <property type="match status" value="1"/>
</dbReference>
<sequence>MSFRKTSGTTAAPQIEAEGLRWLAEAVPDGGAAVARVLDVDEHALTLETIVEARPDRMSAAAFGAALARTHRSLPAGTAFGALPPEHPPGDPPLFGPAGQLLPMGSGTHLSWGSFLAAERLDPLLERLTAVPPVLRAARDRIASGDLDGGGTGGTSGASGIDQATDHAEPPSRLHGDLWSGNLLWRRASPEEPAAAGSPGRDADVEGVLIDPFAHAGHRESDMAMMQLFGLPHLDAVVAGYQAQWPLAPGWEDRVPAHQLFYLLGHWVLFGDGYAAATLRCCETTLAL</sequence>
<dbReference type="PANTHER" id="PTHR12149">
    <property type="entry name" value="FRUCTOSAMINE 3 KINASE-RELATED PROTEIN"/>
    <property type="match status" value="1"/>
</dbReference>
<feature type="region of interest" description="Disordered" evidence="2">
    <location>
        <begin position="142"/>
        <end position="173"/>
    </location>
</feature>
<protein>
    <submittedName>
        <fullName evidence="3">Fructosamine-3-kinase</fullName>
    </submittedName>
</protein>
<evidence type="ECO:0000256" key="2">
    <source>
        <dbReference type="SAM" id="MobiDB-lite"/>
    </source>
</evidence>
<feature type="compositionally biased region" description="Gly residues" evidence="2">
    <location>
        <begin position="147"/>
        <end position="157"/>
    </location>
</feature>